<dbReference type="GO" id="GO:0020037">
    <property type="term" value="F:heme binding"/>
    <property type="evidence" value="ECO:0007669"/>
    <property type="project" value="TreeGrafter"/>
</dbReference>
<keyword evidence="7" id="KW-1185">Reference proteome</keyword>
<dbReference type="GO" id="GO:0015232">
    <property type="term" value="F:heme transmembrane transporter activity"/>
    <property type="evidence" value="ECO:0007669"/>
    <property type="project" value="TreeGrafter"/>
</dbReference>
<feature type="transmembrane region" description="Helical" evidence="5">
    <location>
        <begin position="559"/>
        <end position="581"/>
    </location>
</feature>
<name>A0A914WG69_9BILA</name>
<dbReference type="SUPFAM" id="SSF103473">
    <property type="entry name" value="MFS general substrate transporter"/>
    <property type="match status" value="1"/>
</dbReference>
<evidence type="ECO:0000313" key="8">
    <source>
        <dbReference type="WBParaSite" id="PSAMB.scaffold3816size16783.g22638.t1"/>
    </source>
</evidence>
<dbReference type="InterPro" id="IPR032735">
    <property type="entry name" value="BROMI_M"/>
</dbReference>
<dbReference type="PANTHER" id="PTHR10924">
    <property type="entry name" value="MAJOR FACILITATOR SUPERFAMILY PROTEIN-RELATED"/>
    <property type="match status" value="1"/>
</dbReference>
<organism evidence="7 8">
    <name type="scientific">Plectus sambesii</name>
    <dbReference type="NCBI Taxonomy" id="2011161"/>
    <lineage>
        <taxon>Eukaryota</taxon>
        <taxon>Metazoa</taxon>
        <taxon>Ecdysozoa</taxon>
        <taxon>Nematoda</taxon>
        <taxon>Chromadorea</taxon>
        <taxon>Plectida</taxon>
        <taxon>Plectina</taxon>
        <taxon>Plectoidea</taxon>
        <taxon>Plectidae</taxon>
        <taxon>Plectus</taxon>
    </lineage>
</organism>
<dbReference type="InterPro" id="IPR011701">
    <property type="entry name" value="MFS"/>
</dbReference>
<feature type="transmembrane region" description="Helical" evidence="5">
    <location>
        <begin position="737"/>
        <end position="756"/>
    </location>
</feature>
<dbReference type="Pfam" id="PF14961">
    <property type="entry name" value="BROMI"/>
    <property type="match status" value="1"/>
</dbReference>
<keyword evidence="4 5" id="KW-0472">Membrane</keyword>
<dbReference type="Proteomes" id="UP000887566">
    <property type="component" value="Unplaced"/>
</dbReference>
<evidence type="ECO:0000256" key="5">
    <source>
        <dbReference type="SAM" id="Phobius"/>
    </source>
</evidence>
<proteinExistence type="predicted"/>
<dbReference type="InterPro" id="IPR049680">
    <property type="entry name" value="FLVCR1-2_SLC49-like"/>
</dbReference>
<protein>
    <submittedName>
        <fullName evidence="8">Major facilitator superfamily (MFS) profile domain-containing protein</fullName>
    </submittedName>
</protein>
<accession>A0A914WG69</accession>
<feature type="transmembrane region" description="Helical" evidence="5">
    <location>
        <begin position="588"/>
        <end position="610"/>
    </location>
</feature>
<dbReference type="GO" id="GO:0097037">
    <property type="term" value="P:heme export"/>
    <property type="evidence" value="ECO:0007669"/>
    <property type="project" value="TreeGrafter"/>
</dbReference>
<feature type="transmembrane region" description="Helical" evidence="5">
    <location>
        <begin position="496"/>
        <end position="514"/>
    </location>
</feature>
<feature type="transmembrane region" description="Helical" evidence="5">
    <location>
        <begin position="663"/>
        <end position="683"/>
    </location>
</feature>
<evidence type="ECO:0000256" key="4">
    <source>
        <dbReference type="ARBA" id="ARBA00023136"/>
    </source>
</evidence>
<comment type="subcellular location">
    <subcellularLocation>
        <location evidence="1">Membrane</location>
        <topology evidence="1">Multi-pass membrane protein</topology>
    </subcellularLocation>
</comment>
<dbReference type="WBParaSite" id="PSAMB.scaffold3816size16783.g22638.t1">
    <property type="protein sequence ID" value="PSAMB.scaffold3816size16783.g22638.t1"/>
    <property type="gene ID" value="PSAMB.scaffold3816size16783.g22638"/>
</dbReference>
<dbReference type="InterPro" id="IPR036259">
    <property type="entry name" value="MFS_trans_sf"/>
</dbReference>
<feature type="transmembrane region" description="Helical" evidence="5">
    <location>
        <begin position="526"/>
        <end position="547"/>
    </location>
</feature>
<dbReference type="Pfam" id="PF07690">
    <property type="entry name" value="MFS_1"/>
    <property type="match status" value="1"/>
</dbReference>
<keyword evidence="2 5" id="KW-0812">Transmembrane</keyword>
<evidence type="ECO:0000256" key="2">
    <source>
        <dbReference type="ARBA" id="ARBA00022692"/>
    </source>
</evidence>
<evidence type="ECO:0000259" key="6">
    <source>
        <dbReference type="Pfam" id="PF14961"/>
    </source>
</evidence>
<reference evidence="8" key="1">
    <citation type="submission" date="2022-11" db="UniProtKB">
        <authorList>
            <consortium name="WormBaseParasite"/>
        </authorList>
    </citation>
    <scope>IDENTIFICATION</scope>
</reference>
<sequence>MPAVTLGQSDEFLLVTKNLPHLLRERTTASGSLILLTKMFNAACPTVATNIFSSTIDLLQMLSTEADDALADVHLKVYRLWHRMLLACRSMWIRYPDSKIEEMINKTFDFLGSFELSADYGLGNPSAILAALDPTAEWFKSWLHNSAIRIKVVNALNRNQISYGREISSLASEKVAKMRSAERLATAFHRYTKSEVQTLLIYYCINASFALFSYDDTRLNVFEDRAEKWMSDMVRHWLHHNHGILSRATKISLIALSLRESCSPYLLCSMVQEEFLAAMASVESVQAGILKVIRQSISIAHQNSLQLIEVTFPSDALLKIIKTVLTEPEKPPETVEEAIILLDELSSNVSTRNRLITTFYVDKRGNSIRLICWVANVSSSFDIGTGLKNQPSHWSTFPACSVASLAAPPLMRRSFESRAAGGSCCKSSGEERLSNQIERPRPPLGWTPLFERELIRPQPSRAAAFERSTMKSSGDCVLGEQPSADPSRTRLFPRRFSILAIFVLLSASNAFQWIEYSIIAHIVVHFYDVSFLAVDWTSMIYMITYIPLVLPATWLLDRYGLRVVALLGGFGNALGACIKVVSASPDRFWLTFIGQAIVGSSQIFILGIPPRLAAVWFGPNEVSTACAAGVFGNQLGIAVGFFLPPLLVHMGSLDAIASDFQRLFMISAAFNSLVLFLIVLFFADTPSLPPSPAQLAAIDATIDRHYGRSLKQLFTNKNYLLLIVTYGSLHNPTIKRIVSLTEGLVLILVLWVKYTYRPV</sequence>
<dbReference type="GO" id="GO:0016020">
    <property type="term" value="C:membrane"/>
    <property type="evidence" value="ECO:0007669"/>
    <property type="project" value="UniProtKB-SubCell"/>
</dbReference>
<keyword evidence="3 5" id="KW-1133">Transmembrane helix</keyword>
<feature type="domain" description="BROMI middle region" evidence="6">
    <location>
        <begin position="51"/>
        <end position="159"/>
    </location>
</feature>
<dbReference type="AlphaFoldDB" id="A0A914WG69"/>
<evidence type="ECO:0000256" key="1">
    <source>
        <dbReference type="ARBA" id="ARBA00004141"/>
    </source>
</evidence>
<evidence type="ECO:0000256" key="3">
    <source>
        <dbReference type="ARBA" id="ARBA00022989"/>
    </source>
</evidence>
<feature type="transmembrane region" description="Helical" evidence="5">
    <location>
        <begin position="622"/>
        <end position="643"/>
    </location>
</feature>
<dbReference type="PANTHER" id="PTHR10924:SF4">
    <property type="entry name" value="GH15861P"/>
    <property type="match status" value="1"/>
</dbReference>
<dbReference type="Gene3D" id="1.20.1250.20">
    <property type="entry name" value="MFS general substrate transporter like domains"/>
    <property type="match status" value="1"/>
</dbReference>
<evidence type="ECO:0000313" key="7">
    <source>
        <dbReference type="Proteomes" id="UP000887566"/>
    </source>
</evidence>
<dbReference type="FunFam" id="1.20.1250.20:FF:000101">
    <property type="entry name" value="feline leukemia virus subgroup C receptor-related protein 2"/>
    <property type="match status" value="1"/>
</dbReference>